<dbReference type="RefSeq" id="WP_264807586.1">
    <property type="nucleotide sequence ID" value="NZ_CP110226.1"/>
</dbReference>
<feature type="repeat" description="TPR" evidence="1">
    <location>
        <begin position="367"/>
        <end position="400"/>
    </location>
</feature>
<dbReference type="GO" id="GO:0016787">
    <property type="term" value="F:hydrolase activity"/>
    <property type="evidence" value="ECO:0007669"/>
    <property type="project" value="UniProtKB-KW"/>
</dbReference>
<gene>
    <name evidence="4" type="ORF">OM944_10650</name>
</gene>
<feature type="chain" id="PRO_5046329696" evidence="2">
    <location>
        <begin position="22"/>
        <end position="424"/>
    </location>
</feature>
<protein>
    <submittedName>
        <fullName evidence="4">Alpha/beta fold hydrolase</fullName>
    </submittedName>
</protein>
<evidence type="ECO:0000256" key="2">
    <source>
        <dbReference type="SAM" id="SignalP"/>
    </source>
</evidence>
<dbReference type="InterPro" id="IPR000073">
    <property type="entry name" value="AB_hydrolase_1"/>
</dbReference>
<keyword evidence="1" id="KW-0802">TPR repeat</keyword>
<keyword evidence="5" id="KW-1185">Reference proteome</keyword>
<dbReference type="Gene3D" id="3.40.50.1820">
    <property type="entry name" value="alpha/beta hydrolase"/>
    <property type="match status" value="1"/>
</dbReference>
<dbReference type="SUPFAM" id="SSF53474">
    <property type="entry name" value="alpha/beta-Hydrolases"/>
    <property type="match status" value="1"/>
</dbReference>
<sequence length="424" mass="47150">MKKCIPFLVVVILSYSSIALAQSSSTQQVAVAGIQIKTKTAGLLERMPQQPVVILEAGSGKTLSTWNQVFAQIAAFSPVLAYDRSGLGESTSSGEQPSVSSRVKELKYLLEAMNIAPPYILVGSDLGNLFIREYASTYQDEVEGMVYVDPLVDTDNLEGIRQALQDTNLDQELLAEKYLDFQKMWSIGGQEVANQERELLIHLISANQLEWSSQKLPEVPSSVILARRSTVFPMKEGMPIDPEEFVQKMLADKVEFLNKYTLDHPEYTLTLTSGSVNALPIQEPTLIAQSVRQVLYADPHRKLVRAAKVKDAEVYAAYVAAMQNYMPASLLSERDLNMLGYSLMRFDLYEQALVLFQNNLNQHPESANGYDSMGDGLMALGRVKEAVPLYQKAVEIGSQKPHNDYELFKKNLAKGKALLAEMEP</sequence>
<organism evidence="4 5">
    <name type="scientific">Algoriphagus halophytocola</name>
    <dbReference type="NCBI Taxonomy" id="2991499"/>
    <lineage>
        <taxon>Bacteria</taxon>
        <taxon>Pseudomonadati</taxon>
        <taxon>Bacteroidota</taxon>
        <taxon>Cytophagia</taxon>
        <taxon>Cytophagales</taxon>
        <taxon>Cyclobacteriaceae</taxon>
        <taxon>Algoriphagus</taxon>
    </lineage>
</organism>
<reference evidence="4" key="1">
    <citation type="submission" date="2022-10" db="EMBL/GenBank/DDBJ databases">
        <title>Algoriphagus sp. a novel bacteria isolate from halophytes salicornia europaea.</title>
        <authorList>
            <person name="Peng Y."/>
            <person name="Jiang L."/>
            <person name="Lee J."/>
        </authorList>
    </citation>
    <scope>NUCLEOTIDE SEQUENCE</scope>
    <source>
        <strain evidence="4">TR-M5</strain>
    </source>
</reference>
<name>A0ABY6MBW4_9BACT</name>
<evidence type="ECO:0000313" key="4">
    <source>
        <dbReference type="EMBL" id="UZD21132.1"/>
    </source>
</evidence>
<dbReference type="PROSITE" id="PS50005">
    <property type="entry name" value="TPR"/>
    <property type="match status" value="1"/>
</dbReference>
<dbReference type="Proteomes" id="UP001163156">
    <property type="component" value="Chromosome"/>
</dbReference>
<accession>A0ABY6MBW4</accession>
<dbReference type="InterPro" id="IPR011990">
    <property type="entry name" value="TPR-like_helical_dom_sf"/>
</dbReference>
<dbReference type="SUPFAM" id="SSF48452">
    <property type="entry name" value="TPR-like"/>
    <property type="match status" value="1"/>
</dbReference>
<keyword evidence="2" id="KW-0732">Signal</keyword>
<dbReference type="Pfam" id="PF00561">
    <property type="entry name" value="Abhydrolase_1"/>
    <property type="match status" value="1"/>
</dbReference>
<evidence type="ECO:0000256" key="1">
    <source>
        <dbReference type="PROSITE-ProRule" id="PRU00339"/>
    </source>
</evidence>
<dbReference type="InterPro" id="IPR052370">
    <property type="entry name" value="Meta-cleavage_hydrolase"/>
</dbReference>
<evidence type="ECO:0000259" key="3">
    <source>
        <dbReference type="Pfam" id="PF00561"/>
    </source>
</evidence>
<dbReference type="EMBL" id="CP110226">
    <property type="protein sequence ID" value="UZD21132.1"/>
    <property type="molecule type" value="Genomic_DNA"/>
</dbReference>
<dbReference type="PANTHER" id="PTHR43139:SF52">
    <property type="entry name" value="SI:DKEY-122A22.2"/>
    <property type="match status" value="1"/>
</dbReference>
<evidence type="ECO:0000313" key="5">
    <source>
        <dbReference type="Proteomes" id="UP001163156"/>
    </source>
</evidence>
<feature type="domain" description="AB hydrolase-1" evidence="3">
    <location>
        <begin position="51"/>
        <end position="165"/>
    </location>
</feature>
<proteinExistence type="predicted"/>
<dbReference type="InterPro" id="IPR029058">
    <property type="entry name" value="AB_hydrolase_fold"/>
</dbReference>
<dbReference type="InterPro" id="IPR019734">
    <property type="entry name" value="TPR_rpt"/>
</dbReference>
<feature type="signal peptide" evidence="2">
    <location>
        <begin position="1"/>
        <end position="21"/>
    </location>
</feature>
<keyword evidence="4" id="KW-0378">Hydrolase</keyword>
<dbReference type="PANTHER" id="PTHR43139">
    <property type="entry name" value="SI:DKEY-122A22.2"/>
    <property type="match status" value="1"/>
</dbReference>
<dbReference type="Gene3D" id="1.25.40.10">
    <property type="entry name" value="Tetratricopeptide repeat domain"/>
    <property type="match status" value="1"/>
</dbReference>